<comment type="caution">
    <text evidence="2">The sequence shown here is derived from an EMBL/GenBank/DDBJ whole genome shotgun (WGS) entry which is preliminary data.</text>
</comment>
<protein>
    <submittedName>
        <fullName evidence="2">Membrane protein</fullName>
    </submittedName>
</protein>
<reference evidence="2 3" key="1">
    <citation type="journal article" date="2011" name="J. Bacteriol.">
        <title>Genome sequence of Salinisphaera shabanensis, a gammaproteobacterium from the harsh, variable environment of the brine-seawater interface of the Shaban Deep in the Red Sea.</title>
        <authorList>
            <person name="Antunes A."/>
            <person name="Alam I."/>
            <person name="Bajic V.B."/>
            <person name="Stingl U."/>
        </authorList>
    </citation>
    <scope>NUCLEOTIDE SEQUENCE [LARGE SCALE GENOMIC DNA]</scope>
    <source>
        <strain evidence="2 3">E1L3A</strain>
    </source>
</reference>
<evidence type="ECO:0000313" key="3">
    <source>
        <dbReference type="Proteomes" id="UP000006242"/>
    </source>
</evidence>
<accession>U2EQJ8</accession>
<sequence length="541" mass="59271">MPVSRLTTAVRVLVAPLLLYALAALPLRPGGSVTCMPIEPALVLAAMLCVPRRAERGLRVLVVLGYGLLLALTAADWGTGLAFGRSFELARDYRLPVFGWNVFAHVVGYGLAVVALVAAIVVIGLLLYLLFRGLAVWTRTAGPHRLRYAALVAALLIAPLTVSLTRSQTAAPVYERIALHAHQYLARRTERRAFQRSLQTPAVDAGTDLARLAGKNVLFVFVESYGRTVFERALYAETIGPRLRAFEHTIAAAGFRARSGWLTSPTVGGQSWLAHATLLSGLWIDSQPRYEALIASDRISLNRRFRQAGWRTVAVMPAITRAWPESAWFSYDRVYASDDLGYEGEPFNWVTMPDQYTLAALQRAELDPAGTQPVMIEAALISSHAPWVPIPPLMEWSRIGNGAVFNDYARAGDPPVEVWKDADRVRTQYRKAIDYSLATLASFIAERADDNLVLVILGDHQPAPIITGNNASRDVPMHIVSADPAVLEAVEGWGWKHGMTPDANTPVWRMDTFYDRFLSAFDSNADAGQPPSPAGTPAQPK</sequence>
<organism evidence="2 3">
    <name type="scientific">Salinisphaera shabanensis E1L3A</name>
    <dbReference type="NCBI Taxonomy" id="1033802"/>
    <lineage>
        <taxon>Bacteria</taxon>
        <taxon>Pseudomonadati</taxon>
        <taxon>Pseudomonadota</taxon>
        <taxon>Gammaproteobacteria</taxon>
        <taxon>Salinisphaerales</taxon>
        <taxon>Salinisphaeraceae</taxon>
        <taxon>Salinisphaera</taxon>
    </lineage>
</organism>
<dbReference type="Proteomes" id="UP000006242">
    <property type="component" value="Unassembled WGS sequence"/>
</dbReference>
<dbReference type="OrthoDB" id="1376015at2"/>
<keyword evidence="1" id="KW-1133">Transmembrane helix</keyword>
<evidence type="ECO:0000256" key="1">
    <source>
        <dbReference type="SAM" id="Phobius"/>
    </source>
</evidence>
<dbReference type="STRING" id="1033802.SSPSH_000894"/>
<feature type="transmembrane region" description="Helical" evidence="1">
    <location>
        <begin position="146"/>
        <end position="164"/>
    </location>
</feature>
<feature type="transmembrane region" description="Helical" evidence="1">
    <location>
        <begin position="61"/>
        <end position="83"/>
    </location>
</feature>
<keyword evidence="1" id="KW-0472">Membrane</keyword>
<evidence type="ECO:0000313" key="2">
    <source>
        <dbReference type="EMBL" id="ERJ20030.1"/>
    </source>
</evidence>
<gene>
    <name evidence="2" type="ORF">SSPSH_000894</name>
</gene>
<dbReference type="EMBL" id="AFNV02000005">
    <property type="protein sequence ID" value="ERJ20030.1"/>
    <property type="molecule type" value="Genomic_DNA"/>
</dbReference>
<reference evidence="2 3" key="2">
    <citation type="journal article" date="2013" name="PLoS ONE">
        <title>INDIGO - INtegrated Data Warehouse of MIcrobial GenOmes with Examples from the Red Sea Extremophiles.</title>
        <authorList>
            <person name="Alam I."/>
            <person name="Antunes A."/>
            <person name="Kamau A.A."/>
            <person name="Ba Alawi W."/>
            <person name="Kalkatawi M."/>
            <person name="Stingl U."/>
            <person name="Bajic V.B."/>
        </authorList>
    </citation>
    <scope>NUCLEOTIDE SEQUENCE [LARGE SCALE GENOMIC DNA]</scope>
    <source>
        <strain evidence="2 3">E1L3A</strain>
    </source>
</reference>
<dbReference type="eggNOG" id="COG3119">
    <property type="taxonomic scope" value="Bacteria"/>
</dbReference>
<keyword evidence="3" id="KW-1185">Reference proteome</keyword>
<keyword evidence="1" id="KW-0812">Transmembrane</keyword>
<dbReference type="Gene3D" id="3.40.720.10">
    <property type="entry name" value="Alkaline Phosphatase, subunit A"/>
    <property type="match status" value="1"/>
</dbReference>
<dbReference type="RefSeq" id="WP_021031408.1">
    <property type="nucleotide sequence ID" value="NZ_AFNV02000005.1"/>
</dbReference>
<name>U2EQJ8_9GAMM</name>
<dbReference type="InterPro" id="IPR017850">
    <property type="entry name" value="Alkaline_phosphatase_core_sf"/>
</dbReference>
<feature type="transmembrane region" description="Helical" evidence="1">
    <location>
        <begin position="103"/>
        <end position="131"/>
    </location>
</feature>
<proteinExistence type="predicted"/>
<dbReference type="SUPFAM" id="SSF53649">
    <property type="entry name" value="Alkaline phosphatase-like"/>
    <property type="match status" value="1"/>
</dbReference>
<dbReference type="AlphaFoldDB" id="U2EQJ8"/>